<dbReference type="Pfam" id="PF03770">
    <property type="entry name" value="IPK"/>
    <property type="match status" value="1"/>
</dbReference>
<dbReference type="PANTHER" id="PTHR12400:SF107">
    <property type="entry name" value="KINASE"/>
    <property type="match status" value="1"/>
</dbReference>
<dbReference type="GO" id="GO:0005634">
    <property type="term" value="C:nucleus"/>
    <property type="evidence" value="ECO:0007669"/>
    <property type="project" value="TreeGrafter"/>
</dbReference>
<dbReference type="SUPFAM" id="SSF56104">
    <property type="entry name" value="SAICAR synthase-like"/>
    <property type="match status" value="1"/>
</dbReference>
<comment type="similarity">
    <text evidence="1 4">Belongs to the inositol phosphokinase (IPK) family.</text>
</comment>
<accession>A0AAN7YTC5</accession>
<evidence type="ECO:0000256" key="1">
    <source>
        <dbReference type="ARBA" id="ARBA00007374"/>
    </source>
</evidence>
<dbReference type="Proteomes" id="UP001344447">
    <property type="component" value="Unassembled WGS sequence"/>
</dbReference>
<sequence length="314" mass="36634">MNEQNNKFQVVAGSTPFKKSIEQEGRVFKECTTKEKQFYESLAPDNELSKLIPKYFGTEIQDSKEWIVLEDLTYGYSKPNIMDIKLGLSHHDVDLETIYSPPSSNDPNVNFETLKRQANMSLHKELYQSWLLSKYSTTPKLGFCVCGSQKHNCSTHLLEKIQKEQGRTFTTVTVQDKLYEFFHNGIKFRPEIIESMINRLSKFKDFFENNPDYRFRSTSILFLYEGDCEFSNRCDIRLIDFTHTKLYPSHMKPHSSKLSHYKSIDVNNIDSNTTSDFDHETFFPIDGGYLFGITNLLKILNSLKNKHQPQQPQK</sequence>
<comment type="caution">
    <text evidence="5">The sequence shown here is derived from an EMBL/GenBank/DDBJ whole genome shotgun (WGS) entry which is preliminary data.</text>
</comment>
<dbReference type="GO" id="GO:0005737">
    <property type="term" value="C:cytoplasm"/>
    <property type="evidence" value="ECO:0007669"/>
    <property type="project" value="TreeGrafter"/>
</dbReference>
<dbReference type="GO" id="GO:0008440">
    <property type="term" value="F:inositol-1,4,5-trisphosphate 3-kinase activity"/>
    <property type="evidence" value="ECO:0007669"/>
    <property type="project" value="TreeGrafter"/>
</dbReference>
<keyword evidence="3 4" id="KW-0418">Kinase</keyword>
<keyword evidence="2 4" id="KW-0808">Transferase</keyword>
<organism evidence="5 6">
    <name type="scientific">Dictyostelium firmibasis</name>
    <dbReference type="NCBI Taxonomy" id="79012"/>
    <lineage>
        <taxon>Eukaryota</taxon>
        <taxon>Amoebozoa</taxon>
        <taxon>Evosea</taxon>
        <taxon>Eumycetozoa</taxon>
        <taxon>Dictyostelia</taxon>
        <taxon>Dictyosteliales</taxon>
        <taxon>Dictyosteliaceae</taxon>
        <taxon>Dictyostelium</taxon>
    </lineage>
</organism>
<dbReference type="EC" id="2.7.-.-" evidence="4"/>
<dbReference type="GO" id="GO:0032958">
    <property type="term" value="P:inositol phosphate biosynthetic process"/>
    <property type="evidence" value="ECO:0007669"/>
    <property type="project" value="InterPro"/>
</dbReference>
<dbReference type="AlphaFoldDB" id="A0AAN7YTC5"/>
<dbReference type="InterPro" id="IPR005522">
    <property type="entry name" value="IPK"/>
</dbReference>
<name>A0AAN7YTC5_9MYCE</name>
<reference evidence="5 6" key="1">
    <citation type="submission" date="2023-11" db="EMBL/GenBank/DDBJ databases">
        <title>Dfirmibasis_genome.</title>
        <authorList>
            <person name="Edelbroek B."/>
            <person name="Kjellin J."/>
            <person name="Jerlstrom-Hultqvist J."/>
            <person name="Soderbom F."/>
        </authorList>
    </citation>
    <scope>NUCLEOTIDE SEQUENCE [LARGE SCALE GENOMIC DNA]</scope>
    <source>
        <strain evidence="5 6">TNS-C-14</strain>
    </source>
</reference>
<dbReference type="PANTHER" id="PTHR12400">
    <property type="entry name" value="INOSITOL POLYPHOSPHATE KINASE"/>
    <property type="match status" value="1"/>
</dbReference>
<evidence type="ECO:0000256" key="3">
    <source>
        <dbReference type="ARBA" id="ARBA00022777"/>
    </source>
</evidence>
<evidence type="ECO:0000256" key="4">
    <source>
        <dbReference type="RuleBase" id="RU363090"/>
    </source>
</evidence>
<dbReference type="GO" id="GO:0051765">
    <property type="term" value="F:inositol tetrakisphosphate kinase activity"/>
    <property type="evidence" value="ECO:0007669"/>
    <property type="project" value="TreeGrafter"/>
</dbReference>
<protein>
    <recommendedName>
        <fullName evidence="4">Kinase</fullName>
        <ecNumber evidence="4">2.7.-.-</ecNumber>
    </recommendedName>
</protein>
<evidence type="ECO:0000313" key="6">
    <source>
        <dbReference type="Proteomes" id="UP001344447"/>
    </source>
</evidence>
<dbReference type="EMBL" id="JAVFKY010000006">
    <property type="protein sequence ID" value="KAK5574702.1"/>
    <property type="molecule type" value="Genomic_DNA"/>
</dbReference>
<proteinExistence type="inferred from homology"/>
<gene>
    <name evidence="5" type="ORF">RB653_009955</name>
</gene>
<keyword evidence="6" id="KW-1185">Reference proteome</keyword>
<dbReference type="Gene3D" id="3.30.470.160">
    <property type="entry name" value="Inositol polyphosphate kinase"/>
    <property type="match status" value="1"/>
</dbReference>
<evidence type="ECO:0000256" key="2">
    <source>
        <dbReference type="ARBA" id="ARBA00022679"/>
    </source>
</evidence>
<evidence type="ECO:0000313" key="5">
    <source>
        <dbReference type="EMBL" id="KAK5574702.1"/>
    </source>
</evidence>
<dbReference type="InterPro" id="IPR038286">
    <property type="entry name" value="IPK_sf"/>
</dbReference>